<evidence type="ECO:0000259" key="12">
    <source>
        <dbReference type="PROSITE" id="PS50026"/>
    </source>
</evidence>
<feature type="domain" description="Sushi" evidence="15">
    <location>
        <begin position="2243"/>
        <end position="2295"/>
    </location>
</feature>
<dbReference type="PROSITE" id="PS01186">
    <property type="entry name" value="EGF_2"/>
    <property type="match status" value="2"/>
</dbReference>
<evidence type="ECO:0000256" key="9">
    <source>
        <dbReference type="SAM" id="MobiDB-lite"/>
    </source>
</evidence>
<feature type="disulfide bond" evidence="8">
    <location>
        <begin position="1705"/>
        <end position="1732"/>
    </location>
</feature>
<dbReference type="SMART" id="SM00032">
    <property type="entry name" value="CCP"/>
    <property type="match status" value="10"/>
</dbReference>
<feature type="domain" description="Sushi" evidence="15">
    <location>
        <begin position="566"/>
        <end position="632"/>
    </location>
</feature>
<feature type="domain" description="EGF-like" evidence="12">
    <location>
        <begin position="1318"/>
        <end position="1354"/>
    </location>
</feature>
<feature type="disulfide bond" evidence="8">
    <location>
        <begin position="536"/>
        <end position="563"/>
    </location>
</feature>
<dbReference type="Gene3D" id="2.60.120.200">
    <property type="match status" value="1"/>
</dbReference>
<feature type="domain" description="EGF-like" evidence="12">
    <location>
        <begin position="1280"/>
        <end position="1316"/>
    </location>
</feature>
<evidence type="ECO:0000256" key="5">
    <source>
        <dbReference type="ARBA" id="ARBA00023157"/>
    </source>
</evidence>
<feature type="signal peptide" evidence="10">
    <location>
        <begin position="1"/>
        <end position="26"/>
    </location>
</feature>
<feature type="domain" description="EGF-like" evidence="12">
    <location>
        <begin position="1240"/>
        <end position="1278"/>
    </location>
</feature>
<feature type="disulfide bond" evidence="8">
    <location>
        <begin position="1763"/>
        <end position="1790"/>
    </location>
</feature>
<sequence>MVESLAIHRCVVLPLVILVIVYAAGGQETSESANSFTEDSLSSSEEDSTTWQLPEQEYQELDQAGSTTQNNDQQSGTVTEDLDQAQSTTASPDRRLEQANARFQANIGRLKRSNDRLDIVFLIDASSSVGRANFHSELRFVKKLLAGFDVSVNRTRVALVTFSSRKKVIRHVDHISQPLPGNDKCLLLNYQLPGIEYSGGGTYTYGALWEAEEIFARDSYPERIIFLITDGYSNGQSPIPIAERLKQDGVQIFSIGIESGNEEELTSIATSAEHRYLLGSFEQFESLVRQALHLDYRHGPSMPLANGALCDRLCDRAKVREHGTELVAGCCDAHAVCSCLTTSGHYRCICRPGFTGSGLRGDCHPCPNGTYWTAGGSCESCPHARHITLTLGATSEKECVCPRGYQENEDGRCVAITCPELQAPENGYFVMEPKPCSQVLNAACGTRCRPGYELTGSSIRLCQENGEWSGTEAKCTMKKCPPLNIPYYGMAVCSNPDLDLLYDYTPRNKSFLQNYSMSAERFTEAMPIDTECSFTCGPGFYLKGSHNRNCLPLSKWDGLQTTCKQILCPALPKVAFATYDPTDCAESKSAFGTNCTLICDFGFEMKGGPSTKQCGGKRTGTWSKLKTPRCIDIAPPYIECPGNYTVLMDDDFPHALVRRLQQPYVFDNSGDNFTYWSKPGIKEDGIRLALGDHEFSYIAMDAFKNKARCSFTVSVIDLTPPVFEQCLDGPVHYVSDSANRQETVVRWEEPLVYDNSGRNVTVTQNVTFGYLPAGRHAVRYLAVDASGNEAECVLTVEVKQYTCDHVPEPRNGYSICAYNASHAWCEIGCKEDYMFSLQPEETIRLVCDRANPTWGEQLEVPECSKVIGSSGVEKIITIRLDDEMDPGLCNDTDAINEVSEAFSDGLRQEMCGDHADCTLMTTLPACPAGNGGTETAEDTAVRYSIVKRSVNAQPSTTPDPGRANDRAMVKIFVYKRVSQELGLWRPDGKQSENIKRIKEELEKINGKKKLRRRLGALNLDLSVLKLDEKIRCANGSISKKLVCGKWCLLPLSTRDNLHPSAFLSVHCPRGTYHNYTTNSCLSCPVGSYNDQTGQTGCQPCPEHHSTRKLNAKHAHECKPQCPPGTVARLKLLKKTKSNGGNVNGAVKYHKTLMPFCRLCEPGQYQEQYNRAQCLACPSSHSSPRGSKSAADCFPIGGQLCNGTVGNVCGVGGRCVVDPSSLLGYQCVCDENYVGEHCEIALNPCGSAPCYNGGRCVSNGSAGFVCHCQPPYTGGPLCEFYVDPCRSDHCKNGGSCVEVDGRPFCECPLGYDGERCEWRKDFCTPNPCEFQGMCINVDEGYSCACPSGKTGRRCHLEPCDYLPCPAGSMCLNGANDTSGGNDRFTVVLQTQQLPSNSGSLAYSYRCVCPVGLRGTSCAELDNPCETSRYCRNGATCEPAKLRVLGASTAEDYDDESYRKVRCHCPPEYHGSRCELLLSAAFELEFPRTGVQAYVKLAADSSDATGLRAISMCGWYRTDDDFNYGTLLSYATATVDNAFTLTDYSGLVLYVNGAHVVTNVSLNDGEWHFVCVSWTSAGGRYALYVDGERSAYGSRLSEGAPIQSGGLYVFGQEQDVLGGGFSETESYRGRMAYVDLWKRELELEEVRHLYRTCAAYSGDLVRWIDLRLQTVGLVRIVASSFCRDCPRNHSLPNGSVRYDGRRAVFQCDEGYELIGPSFSECLRTSQWTAGVQFCKLTRCGTIGAPLNGQVLLTKTSFGGEARFSCDEGFLIAGAELLHCTARGTWSGPPPDCISIVKCPPLVLEALDGRAPIIYATERGAIPQHLDSYDVGVLAEVRCLPEYALTEDNLLTCLESGQWDLPLPECVPIPPTTTPEPSRDTQPALIIRVNRRPDVQFWKQLRGYLFHGCTPPAVPGRGLSLFCYSATGTIAGNNWTDLSGFSLQRDAPRLTNIDVRLLGFLMRTVKPNLSRVVPQNLLHFILYGSVDPISPEMRYPGHIENAYRFVICQFIDVILMDRELNYDDELVVDIGQEENTNTKIKHLLKNVAHAVYPQYQRLLEERSARESAALKKIIELADRVPGSTATPTTTTTTTTTAAAPKRCPLSHLPSPPIDSHVAMVALATQHRPAGEWRLEQLLSSGQLADPGDRIQFGCDAGFSMRGSAVTVCGADGRWTMVEGFCEGAVCEHPPTRANMLIAPGSRDKQYYVDDEIEYRCEPGYTIKGHPIVKCLPNGRWTPMVARCTRISCGRPKNLPMAYILAGSSFLYGDSLKVRCRQSSIDITCQSTGQWTSFDQCFQAAAVSVGR</sequence>
<dbReference type="PANTHER" id="PTHR19325:SF575">
    <property type="entry name" value="LOCOMOTION-RELATED PROTEIN HIKARU GENKI"/>
    <property type="match status" value="1"/>
</dbReference>
<evidence type="ECO:0000256" key="10">
    <source>
        <dbReference type="SAM" id="SignalP"/>
    </source>
</evidence>
<keyword evidence="4" id="KW-0677">Repeat</keyword>
<feature type="domain" description="Sushi" evidence="15">
    <location>
        <begin position="2120"/>
        <end position="2180"/>
    </location>
</feature>
<feature type="domain" description="HYR" evidence="14">
    <location>
        <begin position="716"/>
        <end position="800"/>
    </location>
</feature>
<dbReference type="FunFam" id="2.10.25.10:FF:000173">
    <property type="entry name" value="Neurogenic locus notch protein 2"/>
    <property type="match status" value="1"/>
</dbReference>
<feature type="disulfide bond" evidence="7">
    <location>
        <begin position="1306"/>
        <end position="1315"/>
    </location>
</feature>
<dbReference type="InterPro" id="IPR013320">
    <property type="entry name" value="ConA-like_dom_sf"/>
</dbReference>
<evidence type="ECO:0000259" key="14">
    <source>
        <dbReference type="PROSITE" id="PS50825"/>
    </source>
</evidence>
<comment type="caution">
    <text evidence="7">Lacks conserved residue(s) required for the propagation of feature annotation.</text>
</comment>
<feature type="domain" description="VWFA" evidence="13">
    <location>
        <begin position="118"/>
        <end position="292"/>
    </location>
</feature>
<evidence type="ECO:0000256" key="1">
    <source>
        <dbReference type="ARBA" id="ARBA00022536"/>
    </source>
</evidence>
<dbReference type="GO" id="GO:0005509">
    <property type="term" value="F:calcium ion binding"/>
    <property type="evidence" value="ECO:0007669"/>
    <property type="project" value="InterPro"/>
</dbReference>
<dbReference type="InterPro" id="IPR001881">
    <property type="entry name" value="EGF-like_Ca-bd_dom"/>
</dbReference>
<dbReference type="InterPro" id="IPR001791">
    <property type="entry name" value="Laminin_G"/>
</dbReference>
<evidence type="ECO:0008006" key="19">
    <source>
        <dbReference type="Google" id="ProtNLM"/>
    </source>
</evidence>
<dbReference type="GO" id="GO:0030154">
    <property type="term" value="P:cell differentiation"/>
    <property type="evidence" value="ECO:0007669"/>
    <property type="project" value="UniProtKB-ARBA"/>
</dbReference>
<evidence type="ECO:0000256" key="3">
    <source>
        <dbReference type="ARBA" id="ARBA00022729"/>
    </source>
</evidence>
<evidence type="ECO:0000313" key="18">
    <source>
        <dbReference type="Proteomes" id="UP000075903"/>
    </source>
</evidence>
<dbReference type="Pfam" id="PF00008">
    <property type="entry name" value="EGF"/>
    <property type="match status" value="3"/>
</dbReference>
<dbReference type="PROSITE" id="PS50234">
    <property type="entry name" value="VWFA"/>
    <property type="match status" value="1"/>
</dbReference>
<feature type="disulfide bond" evidence="7">
    <location>
        <begin position="1344"/>
        <end position="1353"/>
    </location>
</feature>
<feature type="chain" id="PRO_5008139633" description="Sushi, von Willebrand factor type A, EGF and pentraxin domain-containing protein 1" evidence="10">
    <location>
        <begin position="27"/>
        <end position="2303"/>
    </location>
</feature>
<dbReference type="Proteomes" id="UP000075903">
    <property type="component" value="Unassembled WGS sequence"/>
</dbReference>
<feature type="domain" description="Pentraxin (PTX)" evidence="16">
    <location>
        <begin position="1478"/>
        <end position="1680"/>
    </location>
</feature>
<dbReference type="InterPro" id="IPR035976">
    <property type="entry name" value="Sushi/SCR/CCP_sf"/>
</dbReference>
<feature type="domain" description="HYR" evidence="14">
    <location>
        <begin position="631"/>
        <end position="715"/>
    </location>
</feature>
<dbReference type="VEuPathDB" id="VectorBase:AMEM21_004721"/>
<dbReference type="CDD" id="cd01450">
    <property type="entry name" value="vWFA_subfamily_ECM"/>
    <property type="match status" value="1"/>
</dbReference>
<accession>A0A182VCJ1</accession>
<dbReference type="InterPro" id="IPR003410">
    <property type="entry name" value="HYR_dom"/>
</dbReference>
<keyword evidence="2 8" id="KW-0768">Sushi</keyword>
<dbReference type="InterPro" id="IPR000742">
    <property type="entry name" value="EGF"/>
</dbReference>
<dbReference type="PROSITE" id="PS50025">
    <property type="entry name" value="LAM_G_DOMAIN"/>
    <property type="match status" value="1"/>
</dbReference>
<keyword evidence="5 7" id="KW-1015">Disulfide bond</keyword>
<feature type="domain" description="Sushi" evidence="15">
    <location>
        <begin position="1735"/>
        <end position="1792"/>
    </location>
</feature>
<feature type="domain" description="Sushi" evidence="15">
    <location>
        <begin position="2181"/>
        <end position="2242"/>
    </location>
</feature>
<dbReference type="Pfam" id="PF00092">
    <property type="entry name" value="VWA"/>
    <property type="match status" value="1"/>
</dbReference>
<evidence type="ECO:0000259" key="15">
    <source>
        <dbReference type="PROSITE" id="PS50923"/>
    </source>
</evidence>
<evidence type="ECO:0000313" key="17">
    <source>
        <dbReference type="EnsemblMetazoa" id="AMEM012649-PA"/>
    </source>
</evidence>
<dbReference type="CDD" id="cd00033">
    <property type="entry name" value="CCP"/>
    <property type="match status" value="8"/>
</dbReference>
<keyword evidence="1 7" id="KW-0245">EGF-like domain</keyword>
<dbReference type="PROSITE" id="PS51828">
    <property type="entry name" value="PTX_2"/>
    <property type="match status" value="1"/>
</dbReference>
<dbReference type="PROSITE" id="PS50026">
    <property type="entry name" value="EGF_3"/>
    <property type="match status" value="5"/>
</dbReference>
<organism evidence="17 18">
    <name type="scientific">Anopheles merus</name>
    <name type="common">Mosquito</name>
    <dbReference type="NCBI Taxonomy" id="30066"/>
    <lineage>
        <taxon>Eukaryota</taxon>
        <taxon>Metazoa</taxon>
        <taxon>Ecdysozoa</taxon>
        <taxon>Arthropoda</taxon>
        <taxon>Hexapoda</taxon>
        <taxon>Insecta</taxon>
        <taxon>Pterygota</taxon>
        <taxon>Neoptera</taxon>
        <taxon>Endopterygota</taxon>
        <taxon>Diptera</taxon>
        <taxon>Nematocera</taxon>
        <taxon>Culicoidea</taxon>
        <taxon>Culicidae</taxon>
        <taxon>Anophelinae</taxon>
        <taxon>Anopheles</taxon>
    </lineage>
</organism>
<dbReference type="PROSITE" id="PS50923">
    <property type="entry name" value="SUSHI"/>
    <property type="match status" value="9"/>
</dbReference>
<dbReference type="SMART" id="SM00327">
    <property type="entry name" value="VWA"/>
    <property type="match status" value="1"/>
</dbReference>
<dbReference type="InterPro" id="IPR000152">
    <property type="entry name" value="EGF-type_Asp/Asn_hydroxyl_site"/>
</dbReference>
<reference evidence="17" key="1">
    <citation type="submission" date="2020-05" db="UniProtKB">
        <authorList>
            <consortium name="EnsemblMetazoa"/>
        </authorList>
    </citation>
    <scope>IDENTIFICATION</scope>
    <source>
        <strain evidence="17">MAF</strain>
    </source>
</reference>
<feature type="disulfide bond" evidence="7">
    <location>
        <begin position="1463"/>
        <end position="1472"/>
    </location>
</feature>
<dbReference type="VEuPathDB" id="VectorBase:AMEM012649"/>
<feature type="domain" description="Sushi" evidence="15">
    <location>
        <begin position="491"/>
        <end position="565"/>
    </location>
</feature>
<dbReference type="Gene3D" id="2.10.25.10">
    <property type="entry name" value="Laminin"/>
    <property type="match status" value="5"/>
</dbReference>
<proteinExistence type="predicted"/>
<evidence type="ECO:0000256" key="6">
    <source>
        <dbReference type="ARBA" id="ARBA00023180"/>
    </source>
</evidence>
<dbReference type="PROSITE" id="PS00010">
    <property type="entry name" value="ASX_HYDROXYL"/>
    <property type="match status" value="1"/>
</dbReference>
<feature type="compositionally biased region" description="Polar residues" evidence="9">
    <location>
        <begin position="64"/>
        <end position="91"/>
    </location>
</feature>
<keyword evidence="3 10" id="KW-0732">Signal</keyword>
<dbReference type="Pfam" id="PF07699">
    <property type="entry name" value="Ephrin_rec_like"/>
    <property type="match status" value="2"/>
</dbReference>
<evidence type="ECO:0000259" key="16">
    <source>
        <dbReference type="PROSITE" id="PS51828"/>
    </source>
</evidence>
<dbReference type="SUPFAM" id="SSF57196">
    <property type="entry name" value="EGF/Laminin"/>
    <property type="match status" value="4"/>
</dbReference>
<dbReference type="PANTHER" id="PTHR19325">
    <property type="entry name" value="COMPLEMENT COMPONENT-RELATED SUSHI DOMAIN-CONTAINING"/>
    <property type="match status" value="1"/>
</dbReference>
<feature type="domain" description="EGF-like" evidence="12">
    <location>
        <begin position="1419"/>
        <end position="1473"/>
    </location>
</feature>
<feature type="domain" description="EGF-like" evidence="12">
    <location>
        <begin position="1196"/>
        <end position="1238"/>
    </location>
</feature>
<dbReference type="SMART" id="SM00159">
    <property type="entry name" value="PTX"/>
    <property type="match status" value="1"/>
</dbReference>
<dbReference type="InterPro" id="IPR050350">
    <property type="entry name" value="Compl-Cell_Adhes-Reg"/>
</dbReference>
<feature type="domain" description="Sushi" evidence="15">
    <location>
        <begin position="416"/>
        <end position="477"/>
    </location>
</feature>
<dbReference type="GO" id="GO:0032991">
    <property type="term" value="C:protein-containing complex"/>
    <property type="evidence" value="ECO:0007669"/>
    <property type="project" value="UniProtKB-ARBA"/>
</dbReference>
<dbReference type="GO" id="GO:0009653">
    <property type="term" value="P:anatomical structure morphogenesis"/>
    <property type="evidence" value="ECO:0007669"/>
    <property type="project" value="UniProtKB-ARBA"/>
</dbReference>
<protein>
    <recommendedName>
        <fullName evidence="19">Sushi, von Willebrand factor type A, EGF and pentraxin domain-containing protein 1</fullName>
    </recommendedName>
</protein>
<evidence type="ECO:0000256" key="8">
    <source>
        <dbReference type="PROSITE-ProRule" id="PRU00302"/>
    </source>
</evidence>
<dbReference type="STRING" id="30066.A0A182VCJ1"/>
<dbReference type="Pfam" id="PF00084">
    <property type="entry name" value="Sushi"/>
    <property type="match status" value="8"/>
</dbReference>
<dbReference type="InterPro" id="IPR036465">
    <property type="entry name" value="vWFA_dom_sf"/>
</dbReference>
<evidence type="ECO:0000256" key="7">
    <source>
        <dbReference type="PROSITE-ProRule" id="PRU00076"/>
    </source>
</evidence>
<feature type="disulfide bond" evidence="8">
    <location>
        <begin position="1836"/>
        <end position="1863"/>
    </location>
</feature>
<dbReference type="PROSITE" id="PS50825">
    <property type="entry name" value="HYR"/>
    <property type="match status" value="2"/>
</dbReference>
<dbReference type="SUPFAM" id="SSF53300">
    <property type="entry name" value="vWA-like"/>
    <property type="match status" value="1"/>
</dbReference>
<feature type="disulfide bond" evidence="8">
    <location>
        <begin position="448"/>
        <end position="475"/>
    </location>
</feature>
<evidence type="ECO:0000256" key="2">
    <source>
        <dbReference type="ARBA" id="ARBA00022659"/>
    </source>
</evidence>
<name>A0A182VCJ1_ANOME</name>
<dbReference type="InterPro" id="IPR001759">
    <property type="entry name" value="PTX_dom"/>
</dbReference>
<dbReference type="SUPFAM" id="SSF57535">
    <property type="entry name" value="Complement control module/SCR domain"/>
    <property type="match status" value="8"/>
</dbReference>
<keyword evidence="18" id="KW-1185">Reference proteome</keyword>
<dbReference type="Pfam" id="PF00354">
    <property type="entry name" value="Pentaxin"/>
    <property type="match status" value="1"/>
</dbReference>
<dbReference type="PRINTS" id="PR00895">
    <property type="entry name" value="PENTAXIN"/>
</dbReference>
<dbReference type="SMART" id="SM01411">
    <property type="entry name" value="Ephrin_rec_like"/>
    <property type="match status" value="3"/>
</dbReference>
<feature type="disulfide bond" evidence="8">
    <location>
        <begin position="2151"/>
        <end position="2178"/>
    </location>
</feature>
<dbReference type="Gene3D" id="2.10.50.10">
    <property type="entry name" value="Tumor Necrosis Factor Receptor, subunit A, domain 2"/>
    <property type="match status" value="2"/>
</dbReference>
<dbReference type="PROSITE" id="PS00022">
    <property type="entry name" value="EGF_1"/>
    <property type="match status" value="4"/>
</dbReference>
<dbReference type="Gene3D" id="2.10.70.10">
    <property type="entry name" value="Complement Module, domain 1"/>
    <property type="match status" value="9"/>
</dbReference>
<dbReference type="SMART" id="SM00181">
    <property type="entry name" value="EGF"/>
    <property type="match status" value="8"/>
</dbReference>
<feature type="domain" description="Sushi" evidence="15">
    <location>
        <begin position="1794"/>
        <end position="1865"/>
    </location>
</feature>
<feature type="disulfide bond" evidence="8">
    <location>
        <begin position="2213"/>
        <end position="2240"/>
    </location>
</feature>
<evidence type="ECO:0000259" key="13">
    <source>
        <dbReference type="PROSITE" id="PS50234"/>
    </source>
</evidence>
<dbReference type="Pfam" id="PF02494">
    <property type="entry name" value="HYR"/>
    <property type="match status" value="2"/>
</dbReference>
<feature type="domain" description="Sushi" evidence="15">
    <location>
        <begin position="1681"/>
        <end position="1734"/>
    </location>
</feature>
<evidence type="ECO:0000256" key="4">
    <source>
        <dbReference type="ARBA" id="ARBA00022737"/>
    </source>
</evidence>
<dbReference type="InterPro" id="IPR000436">
    <property type="entry name" value="Sushi_SCR_CCP_dom"/>
</dbReference>
<dbReference type="CDD" id="cd00054">
    <property type="entry name" value="EGF_CA"/>
    <property type="match status" value="4"/>
</dbReference>
<dbReference type="SUPFAM" id="SSF49899">
    <property type="entry name" value="Concanavalin A-like lectins/glucanases"/>
    <property type="match status" value="1"/>
</dbReference>
<feature type="domain" description="Laminin G" evidence="11">
    <location>
        <begin position="1482"/>
        <end position="1651"/>
    </location>
</feature>
<dbReference type="Gene3D" id="3.40.50.410">
    <property type="entry name" value="von Willebrand factor, type A domain"/>
    <property type="match status" value="1"/>
</dbReference>
<dbReference type="InterPro" id="IPR011641">
    <property type="entry name" value="Tyr-kin_ephrin_A/B_rcpt-like"/>
</dbReference>
<feature type="disulfide bond" evidence="7">
    <location>
        <begin position="1228"/>
        <end position="1237"/>
    </location>
</feature>
<dbReference type="SMART" id="SM00179">
    <property type="entry name" value="EGF_CA"/>
    <property type="match status" value="3"/>
</dbReference>
<dbReference type="EnsemblMetazoa" id="AMEM012649-RA">
    <property type="protein sequence ID" value="AMEM012649-PA"/>
    <property type="gene ID" value="AMEM012649"/>
</dbReference>
<keyword evidence="6" id="KW-0325">Glycoprotein</keyword>
<dbReference type="InterPro" id="IPR002035">
    <property type="entry name" value="VWF_A"/>
</dbReference>
<feature type="region of interest" description="Disordered" evidence="9">
    <location>
        <begin position="29"/>
        <end position="97"/>
    </location>
</feature>
<evidence type="ECO:0000259" key="11">
    <source>
        <dbReference type="PROSITE" id="PS50025"/>
    </source>
</evidence>
<dbReference type="GO" id="GO:0048513">
    <property type="term" value="P:animal organ development"/>
    <property type="evidence" value="ECO:0007669"/>
    <property type="project" value="UniProtKB-ARBA"/>
</dbReference>